<gene>
    <name evidence="1" type="ORF">Arno18_68</name>
</gene>
<reference evidence="1 2" key="1">
    <citation type="submission" date="2018-12" db="EMBL/GenBank/DDBJ databases">
        <authorList>
            <person name="Shneider M.M."/>
            <person name="Kabilov M.R."/>
            <person name="Miroshnikov K.A."/>
        </authorList>
    </citation>
    <scope>NUCLEOTIDE SEQUENCE [LARGE SCALE GENOMIC DNA]</scope>
</reference>
<proteinExistence type="predicted"/>
<sequence>MEKKAAQLGMNPSTASGRLVKDVLFQLLCESGKNLCHQCGKSMSRENFSIEHKTPWLDSKNPKELFFDLGNIAFSHHACNVGAARRKVGFTHGTTGGYDTYGCRCSLCKAAKAERVSKYYTPEKRRETYLRTGK</sequence>
<evidence type="ECO:0008006" key="3">
    <source>
        <dbReference type="Google" id="ProtNLM"/>
    </source>
</evidence>
<evidence type="ECO:0000313" key="1">
    <source>
        <dbReference type="EMBL" id="AZV02254.1"/>
    </source>
</evidence>
<organism evidence="1 2">
    <name type="scientific">Pectobacterium phage Arno18</name>
    <dbReference type="NCBI Taxonomy" id="2500578"/>
    <lineage>
        <taxon>Viruses</taxon>
        <taxon>Duplodnaviria</taxon>
        <taxon>Heunggongvirae</taxon>
        <taxon>Uroviricota</taxon>
        <taxon>Caudoviricetes</taxon>
        <taxon>Andersonviridae</taxon>
        <taxon>Andersonviridae incertae sedis</taxon>
        <taxon>Arnovirus</taxon>
        <taxon>Arnovirus arno18</taxon>
    </lineage>
</organism>
<dbReference type="Gene3D" id="1.10.30.50">
    <property type="match status" value="1"/>
</dbReference>
<protein>
    <recommendedName>
        <fullName evidence="3">HNH endonuclease</fullName>
    </recommendedName>
</protein>
<keyword evidence="2" id="KW-1185">Reference proteome</keyword>
<accession>A0A678ZK52</accession>
<name>A0A678ZK52_9CAUD</name>
<dbReference type="EMBL" id="MK290738">
    <property type="protein sequence ID" value="AZV02254.1"/>
    <property type="molecule type" value="Genomic_DNA"/>
</dbReference>
<evidence type="ECO:0000313" key="2">
    <source>
        <dbReference type="Proteomes" id="UP000434907"/>
    </source>
</evidence>
<dbReference type="Proteomes" id="UP000434907">
    <property type="component" value="Segment"/>
</dbReference>